<dbReference type="STRING" id="768706.Desor_2523"/>
<gene>
    <name evidence="1" type="ordered locus">Desor_2523</name>
</gene>
<accession>G7WGK3</accession>
<evidence type="ECO:0000313" key="2">
    <source>
        <dbReference type="Proteomes" id="UP000006346"/>
    </source>
</evidence>
<dbReference type="eggNOG" id="ENOG5032YG3">
    <property type="taxonomic scope" value="Bacteria"/>
</dbReference>
<dbReference type="EMBL" id="CP003108">
    <property type="protein sequence ID" value="AET68080.1"/>
    <property type="molecule type" value="Genomic_DNA"/>
</dbReference>
<name>G7WGK3_DESOD</name>
<dbReference type="RefSeq" id="WP_014184888.1">
    <property type="nucleotide sequence ID" value="NC_016584.1"/>
</dbReference>
<dbReference type="AlphaFoldDB" id="G7WGK3"/>
<dbReference type="Pfam" id="PF11066">
    <property type="entry name" value="DUF2867"/>
    <property type="match status" value="1"/>
</dbReference>
<evidence type="ECO:0008006" key="3">
    <source>
        <dbReference type="Google" id="ProtNLM"/>
    </source>
</evidence>
<reference evidence="1 2" key="2">
    <citation type="journal article" date="2012" name="J. Bacteriol.">
        <title>Complete genome sequences of Desulfosporosinus orientis DSM765T, Desulfosporosinus youngiae DSM17734T, Desulfosporosinus meridiei DSM13257T, and Desulfosporosinus acidiphilus DSM22704T.</title>
        <authorList>
            <person name="Pester M."/>
            <person name="Brambilla E."/>
            <person name="Alazard D."/>
            <person name="Rattei T."/>
            <person name="Weinmaier T."/>
            <person name="Han J."/>
            <person name="Lucas S."/>
            <person name="Lapidus A."/>
            <person name="Cheng J.F."/>
            <person name="Goodwin L."/>
            <person name="Pitluck S."/>
            <person name="Peters L."/>
            <person name="Ovchinnikova G."/>
            <person name="Teshima H."/>
            <person name="Detter J.C."/>
            <person name="Han C.S."/>
            <person name="Tapia R."/>
            <person name="Land M.L."/>
            <person name="Hauser L."/>
            <person name="Kyrpides N.C."/>
            <person name="Ivanova N.N."/>
            <person name="Pagani I."/>
            <person name="Huntmann M."/>
            <person name="Wei C.L."/>
            <person name="Davenport K.W."/>
            <person name="Daligault H."/>
            <person name="Chain P.S."/>
            <person name="Chen A."/>
            <person name="Mavromatis K."/>
            <person name="Markowitz V."/>
            <person name="Szeto E."/>
            <person name="Mikhailova N."/>
            <person name="Pati A."/>
            <person name="Wagner M."/>
            <person name="Woyke T."/>
            <person name="Ollivier B."/>
            <person name="Klenk H.P."/>
            <person name="Spring S."/>
            <person name="Loy A."/>
        </authorList>
    </citation>
    <scope>NUCLEOTIDE SEQUENCE [LARGE SCALE GENOMIC DNA]</scope>
    <source>
        <strain evidence="2">ATCC 19365 / DSM 765 / NCIMB 8382 / VKM B-1628</strain>
    </source>
</reference>
<organism evidence="1 2">
    <name type="scientific">Desulfosporosinus orientis (strain ATCC 19365 / DSM 765 / NCIMB 8382 / VKM B-1628 / Singapore I)</name>
    <name type="common">Desulfotomaculum orientis</name>
    <dbReference type="NCBI Taxonomy" id="768706"/>
    <lineage>
        <taxon>Bacteria</taxon>
        <taxon>Bacillati</taxon>
        <taxon>Bacillota</taxon>
        <taxon>Clostridia</taxon>
        <taxon>Eubacteriales</taxon>
        <taxon>Desulfitobacteriaceae</taxon>
        <taxon>Desulfosporosinus</taxon>
    </lineage>
</organism>
<reference evidence="2" key="1">
    <citation type="submission" date="2011-11" db="EMBL/GenBank/DDBJ databases">
        <title>Complete sequence of Desulfosporosinus orientis DSM 765.</title>
        <authorList>
            <person name="Lucas S."/>
            <person name="Han J."/>
            <person name="Lapidus A."/>
            <person name="Cheng J.-F."/>
            <person name="Goodwin L."/>
            <person name="Pitluck S."/>
            <person name="Peters L."/>
            <person name="Ovchinnikova G."/>
            <person name="Teshima H."/>
            <person name="Detter J.C."/>
            <person name="Han C."/>
            <person name="Tapia R."/>
            <person name="Land M."/>
            <person name="Hauser L."/>
            <person name="Kyrpides N."/>
            <person name="Ivanova N."/>
            <person name="Pagani I."/>
            <person name="Pester M."/>
            <person name="Spring S."/>
            <person name="Ollivier B."/>
            <person name="Rattei T."/>
            <person name="Klenk H.-P."/>
            <person name="Wagner M."/>
            <person name="Loy A."/>
            <person name="Woyke T."/>
        </authorList>
    </citation>
    <scope>NUCLEOTIDE SEQUENCE [LARGE SCALE GENOMIC DNA]</scope>
    <source>
        <strain evidence="2">ATCC 19365 / DSM 765 / NCIMB 8382 / VKM B-1628</strain>
    </source>
</reference>
<dbReference type="InterPro" id="IPR021295">
    <property type="entry name" value="DUF2867"/>
</dbReference>
<dbReference type="HOGENOM" id="CLU_116730_1_0_9"/>
<evidence type="ECO:0000313" key="1">
    <source>
        <dbReference type="EMBL" id="AET68080.1"/>
    </source>
</evidence>
<dbReference type="KEGG" id="dor:Desor_2523"/>
<dbReference type="Proteomes" id="UP000006346">
    <property type="component" value="Chromosome"/>
</dbReference>
<keyword evidence="2" id="KW-1185">Reference proteome</keyword>
<dbReference type="OrthoDB" id="7058586at2"/>
<proteinExistence type="predicted"/>
<protein>
    <recommendedName>
        <fullName evidence="3">DUF2867 domain-containing protein</fullName>
    </recommendedName>
</protein>
<sequence length="165" mass="19062">MKIVEMTSVPKDSLVNKVFPEIHYLDSFRLKAPVNCSLETFTLTLVVSYPSWVSKLMSIRDTIVKLFGLKTSPKLQQLNTKIEPGERIGIFKVYSISEKEILLGEDDKHLNFRLTIYKEHSNQFIYVSTVVHFNNLLGKLYFFPVKPFHRLIVLAGLKETIKKLS</sequence>